<feature type="transmembrane region" description="Helical" evidence="1">
    <location>
        <begin position="42"/>
        <end position="62"/>
    </location>
</feature>
<keyword evidence="1" id="KW-0812">Transmembrane</keyword>
<proteinExistence type="predicted"/>
<organism evidence="2 3">
    <name type="scientific">Chryseobacterium populi</name>
    <dbReference type="NCBI Taxonomy" id="1144316"/>
    <lineage>
        <taxon>Bacteria</taxon>
        <taxon>Pseudomonadati</taxon>
        <taxon>Bacteroidota</taxon>
        <taxon>Flavobacteriia</taxon>
        <taxon>Flavobacteriales</taxon>
        <taxon>Weeksellaceae</taxon>
        <taxon>Chryseobacterium group</taxon>
        <taxon>Chryseobacterium</taxon>
    </lineage>
</organism>
<evidence type="ECO:0000256" key="1">
    <source>
        <dbReference type="SAM" id="Phobius"/>
    </source>
</evidence>
<dbReference type="OrthoDB" id="1350491at2"/>
<accession>J2T843</accession>
<keyword evidence="1" id="KW-0472">Membrane</keyword>
<reference evidence="2 3" key="1">
    <citation type="journal article" date="2012" name="J. Bacteriol.">
        <title>Twenty-one genome sequences from Pseudomonas species and 19 genome sequences from diverse bacteria isolated from the rhizosphere and endosphere of Populus deltoides.</title>
        <authorList>
            <person name="Brown S.D."/>
            <person name="Utturkar S.M."/>
            <person name="Klingeman D.M."/>
            <person name="Johnson C.M."/>
            <person name="Martin S.L."/>
            <person name="Land M.L."/>
            <person name="Lu T.Y."/>
            <person name="Schadt C.W."/>
            <person name="Doktycz M.J."/>
            <person name="Pelletier D.A."/>
        </authorList>
    </citation>
    <scope>NUCLEOTIDE SEQUENCE [LARGE SCALE GENOMIC DNA]</scope>
    <source>
        <strain evidence="2 3">CF314</strain>
    </source>
</reference>
<sequence>MKRFYIFIITALILNFSIYILGYYFINYPMRFNLWEIIEECGIIFLLIILGVITLVSWLISVIEIRQLSSKTKFLYAFLILNGFLFISLSYFSIDHLIQNKKEIAKLENEYLRQAEKDIKNDQITIEYANGIIVDFNEKIIQQTDSIRKNYGIIYKNTGCFVDLKDIEARQKYNNTVMPYLEKRNGKGWRQRMEKEIENLQKSTNKK</sequence>
<name>J2T843_9FLAO</name>
<dbReference type="AlphaFoldDB" id="J2T843"/>
<keyword evidence="3" id="KW-1185">Reference proteome</keyword>
<evidence type="ECO:0000313" key="2">
    <source>
        <dbReference type="EMBL" id="EJL74247.1"/>
    </source>
</evidence>
<protein>
    <submittedName>
        <fullName evidence="2">Uncharacterized protein</fullName>
    </submittedName>
</protein>
<feature type="transmembrane region" description="Helical" evidence="1">
    <location>
        <begin position="74"/>
        <end position="94"/>
    </location>
</feature>
<feature type="transmembrane region" description="Helical" evidence="1">
    <location>
        <begin position="5"/>
        <end position="26"/>
    </location>
</feature>
<comment type="caution">
    <text evidence="2">The sequence shown here is derived from an EMBL/GenBank/DDBJ whole genome shotgun (WGS) entry which is preliminary data.</text>
</comment>
<keyword evidence="1" id="KW-1133">Transmembrane helix</keyword>
<dbReference type="RefSeq" id="WP_007841225.1">
    <property type="nucleotide sequence ID" value="NZ_AKJY01000014.1"/>
</dbReference>
<gene>
    <name evidence="2" type="ORF">PMI13_00980</name>
</gene>
<evidence type="ECO:0000313" key="3">
    <source>
        <dbReference type="Proteomes" id="UP000007509"/>
    </source>
</evidence>
<dbReference type="PATRIC" id="fig|1144316.3.peg.992"/>
<dbReference type="EMBL" id="AKJY01000014">
    <property type="protein sequence ID" value="EJL74247.1"/>
    <property type="molecule type" value="Genomic_DNA"/>
</dbReference>
<dbReference type="Proteomes" id="UP000007509">
    <property type="component" value="Unassembled WGS sequence"/>
</dbReference>